<organism evidence="3 6">
    <name type="scientific">Algibacter amylolyticus</name>
    <dbReference type="NCBI Taxonomy" id="1608400"/>
    <lineage>
        <taxon>Bacteria</taxon>
        <taxon>Pseudomonadati</taxon>
        <taxon>Bacteroidota</taxon>
        <taxon>Flavobacteriia</taxon>
        <taxon>Flavobacteriales</taxon>
        <taxon>Flavobacteriaceae</taxon>
        <taxon>Algibacter</taxon>
    </lineage>
</organism>
<feature type="domain" description="Acyltransferase 3" evidence="2">
    <location>
        <begin position="7"/>
        <end position="356"/>
    </location>
</feature>
<dbReference type="InterPro" id="IPR002656">
    <property type="entry name" value="Acyl_transf_3_dom"/>
</dbReference>
<keyword evidence="1" id="KW-0812">Transmembrane</keyword>
<keyword evidence="5" id="KW-1185">Reference proteome</keyword>
<reference evidence="4 5" key="2">
    <citation type="submission" date="2019-07" db="EMBL/GenBank/DDBJ databases">
        <title>Algibacter marinivivus sp. nov., isolated from the surface of a marine red alga.</title>
        <authorList>
            <person name="Zhong X."/>
            <person name="Xu W."/>
            <person name="Zhang Y."/>
            <person name="Zhang Q."/>
            <person name="Du Z."/>
        </authorList>
    </citation>
    <scope>NUCLEOTIDE SEQUENCE [LARGE SCALE GENOMIC DNA]</scope>
    <source>
        <strain evidence="4 5">RU-4-M-4</strain>
    </source>
</reference>
<feature type="transmembrane region" description="Helical" evidence="1">
    <location>
        <begin position="299"/>
        <end position="316"/>
    </location>
</feature>
<evidence type="ECO:0000313" key="3">
    <source>
        <dbReference type="EMBL" id="KAA5827417.1"/>
    </source>
</evidence>
<evidence type="ECO:0000313" key="4">
    <source>
        <dbReference type="EMBL" id="TSJ81662.1"/>
    </source>
</evidence>
<proteinExistence type="predicted"/>
<evidence type="ECO:0000313" key="6">
    <source>
        <dbReference type="Proteomes" id="UP000322315"/>
    </source>
</evidence>
<reference evidence="3" key="3">
    <citation type="submission" date="2019-09" db="EMBL/GenBank/DDBJ databases">
        <authorList>
            <person name="Zhang D.-C."/>
        </authorList>
    </citation>
    <scope>NUCLEOTIDE SEQUENCE</scope>
    <source>
        <strain evidence="3">RU-4-M-4</strain>
    </source>
</reference>
<dbReference type="EMBL" id="VMBF01000001">
    <property type="protein sequence ID" value="TSJ81662.1"/>
    <property type="molecule type" value="Genomic_DNA"/>
</dbReference>
<feature type="transmembrane region" description="Helical" evidence="1">
    <location>
        <begin position="268"/>
        <end position="287"/>
    </location>
</feature>
<dbReference type="OrthoDB" id="290051at2"/>
<protein>
    <submittedName>
        <fullName evidence="3">Acyltransferase</fullName>
    </submittedName>
</protein>
<evidence type="ECO:0000259" key="2">
    <source>
        <dbReference type="Pfam" id="PF01757"/>
    </source>
</evidence>
<gene>
    <name evidence="3" type="ORF">F2B50_00805</name>
    <name evidence="4" type="ORF">FPF71_00805</name>
</gene>
<feature type="transmembrane region" description="Helical" evidence="1">
    <location>
        <begin position="238"/>
        <end position="262"/>
    </location>
</feature>
<dbReference type="Pfam" id="PF01757">
    <property type="entry name" value="Acyl_transf_3"/>
    <property type="match status" value="1"/>
</dbReference>
<evidence type="ECO:0000256" key="1">
    <source>
        <dbReference type="SAM" id="Phobius"/>
    </source>
</evidence>
<sequence length="375" mass="43479">MAHKHLKGLNTLRFFAATLVVMDHGRHHLSEMNIDFAENLKVFHRGTVAVDFFFALSGFLISYLAFSEIKQTGKINYRFFYIRRALRIMPLYYLTLTVTLILIAFIVPLLLNESKLGFPLFEGALLFIVMLPNLVKPLWDSTVGGINILWSIGVEEQFYLVFPLIMFCLKKAKSKLIIALFIYLGYLAFYWAVQYGFITSNEVLIKFLGTLKFHFMLMGIFFSLFAHKHLENSDLKSFYYNLINNNIVQIVIFTLALLILFIDFNIASIFKDIFSSLVFSLLILIVSHRTKGSVFNLNIKFLSYFGVISYGIYLLHPLVSYGLRMAVVKIGFLNSLVQSFPIVYILLLLVLTLYVSKLSYRYFETKFLNLKDRFR</sequence>
<dbReference type="GO" id="GO:0016020">
    <property type="term" value="C:membrane"/>
    <property type="evidence" value="ECO:0007669"/>
    <property type="project" value="TreeGrafter"/>
</dbReference>
<accession>A0A5M7BG05</accession>
<dbReference type="GO" id="GO:0009103">
    <property type="term" value="P:lipopolysaccharide biosynthetic process"/>
    <property type="evidence" value="ECO:0007669"/>
    <property type="project" value="TreeGrafter"/>
</dbReference>
<keyword evidence="3" id="KW-0012">Acyltransferase</keyword>
<evidence type="ECO:0000313" key="5">
    <source>
        <dbReference type="Proteomes" id="UP000315145"/>
    </source>
</evidence>
<dbReference type="EMBL" id="VWRS01000001">
    <property type="protein sequence ID" value="KAA5827417.1"/>
    <property type="molecule type" value="Genomic_DNA"/>
</dbReference>
<comment type="caution">
    <text evidence="3">The sequence shown here is derived from an EMBL/GenBank/DDBJ whole genome shotgun (WGS) entry which is preliminary data.</text>
</comment>
<name>A0A5M7BG05_9FLAO</name>
<dbReference type="Proteomes" id="UP000322315">
    <property type="component" value="Unassembled WGS sequence"/>
</dbReference>
<dbReference type="RefSeq" id="WP_144114768.1">
    <property type="nucleotide sequence ID" value="NZ_JACHGE010000001.1"/>
</dbReference>
<keyword evidence="3" id="KW-0808">Transferase</keyword>
<keyword evidence="1" id="KW-0472">Membrane</keyword>
<feature type="transmembrane region" description="Helical" evidence="1">
    <location>
        <begin position="48"/>
        <end position="66"/>
    </location>
</feature>
<feature type="transmembrane region" description="Helical" evidence="1">
    <location>
        <begin position="336"/>
        <end position="356"/>
    </location>
</feature>
<dbReference type="AlphaFoldDB" id="A0A5M7BG05"/>
<feature type="transmembrane region" description="Helical" evidence="1">
    <location>
        <begin position="176"/>
        <end position="197"/>
    </location>
</feature>
<dbReference type="PANTHER" id="PTHR23028">
    <property type="entry name" value="ACETYLTRANSFERASE"/>
    <property type="match status" value="1"/>
</dbReference>
<feature type="transmembrane region" description="Helical" evidence="1">
    <location>
        <begin position="147"/>
        <end position="169"/>
    </location>
</feature>
<feature type="transmembrane region" description="Helical" evidence="1">
    <location>
        <begin position="203"/>
        <end position="226"/>
    </location>
</feature>
<dbReference type="PANTHER" id="PTHR23028:SF53">
    <property type="entry name" value="ACYL_TRANSF_3 DOMAIN-CONTAINING PROTEIN"/>
    <property type="match status" value="1"/>
</dbReference>
<feature type="transmembrane region" description="Helical" evidence="1">
    <location>
        <begin position="91"/>
        <end position="111"/>
    </location>
</feature>
<dbReference type="InterPro" id="IPR050879">
    <property type="entry name" value="Acyltransferase_3"/>
</dbReference>
<keyword evidence="1" id="KW-1133">Transmembrane helix</keyword>
<dbReference type="GO" id="GO:0016747">
    <property type="term" value="F:acyltransferase activity, transferring groups other than amino-acyl groups"/>
    <property type="evidence" value="ECO:0007669"/>
    <property type="project" value="InterPro"/>
</dbReference>
<reference evidence="3 6" key="1">
    <citation type="journal article" date="2015" name="Int. J. Syst. Evol. Microbiol.">
        <title>Algibacter amylolyticus sp. nov., isolated from intertidal sediment.</title>
        <authorList>
            <person name="Zhang D.C."/>
            <person name="Wu J."/>
            <person name="Neuner K."/>
            <person name="Yao J."/>
            <person name="Margesin R."/>
        </authorList>
    </citation>
    <scope>NUCLEOTIDE SEQUENCE [LARGE SCALE GENOMIC DNA]</scope>
    <source>
        <strain evidence="3 6">RU-4-M-4</strain>
    </source>
</reference>
<dbReference type="Proteomes" id="UP000315145">
    <property type="component" value="Unassembled WGS sequence"/>
</dbReference>